<dbReference type="PANTHER" id="PTHR37953:SF1">
    <property type="entry name" value="UPF0127 PROTEIN MJ1496"/>
    <property type="match status" value="1"/>
</dbReference>
<reference evidence="4" key="1">
    <citation type="journal article" date="2015" name="MBio">
        <title>Genome-Resolved Metagenomic Analysis Reveals Roles for Candidate Phyla and Other Microbial Community Members in Biogeochemical Transformations in Oil Reservoirs.</title>
        <authorList>
            <person name="Hu P."/>
            <person name="Tom L."/>
            <person name="Singh A."/>
            <person name="Thomas B.C."/>
            <person name="Baker B.J."/>
            <person name="Piceno Y.M."/>
            <person name="Andersen G.L."/>
            <person name="Banfield J.F."/>
        </authorList>
    </citation>
    <scope>NUCLEOTIDE SEQUENCE [LARGE SCALE GENOMIC DNA]</scope>
</reference>
<name>A0A101GY54_9BACT</name>
<protein>
    <recommendedName>
        <fullName evidence="5">DUF192 domain-containing protein</fullName>
    </recommendedName>
</protein>
<dbReference type="Pfam" id="PF02643">
    <property type="entry name" value="DUF192"/>
    <property type="match status" value="1"/>
</dbReference>
<feature type="transmembrane region" description="Helical" evidence="2">
    <location>
        <begin position="7"/>
        <end position="28"/>
    </location>
</feature>
<dbReference type="PANTHER" id="PTHR37953">
    <property type="entry name" value="UPF0127 PROTEIN MJ1496"/>
    <property type="match status" value="1"/>
</dbReference>
<evidence type="ECO:0008006" key="5">
    <source>
        <dbReference type="Google" id="ProtNLM"/>
    </source>
</evidence>
<accession>A0A101GY54</accession>
<dbReference type="InterPro" id="IPR003795">
    <property type="entry name" value="DUF192"/>
</dbReference>
<comment type="caution">
    <text evidence="3">The sequence shown here is derived from an EMBL/GenBank/DDBJ whole genome shotgun (WGS) entry which is preliminary data.</text>
</comment>
<evidence type="ECO:0000256" key="2">
    <source>
        <dbReference type="SAM" id="Phobius"/>
    </source>
</evidence>
<dbReference type="InterPro" id="IPR038695">
    <property type="entry name" value="Saro_0823-like_sf"/>
</dbReference>
<dbReference type="Gene3D" id="2.60.120.1140">
    <property type="entry name" value="Protein of unknown function DUF192"/>
    <property type="match status" value="1"/>
</dbReference>
<dbReference type="Proteomes" id="UP000053469">
    <property type="component" value="Unassembled WGS sequence"/>
</dbReference>
<evidence type="ECO:0000313" key="4">
    <source>
        <dbReference type="Proteomes" id="UP000053469"/>
    </source>
</evidence>
<keyword evidence="2" id="KW-0812">Transmembrane</keyword>
<gene>
    <name evidence="3" type="ORF">XD87_0466</name>
</gene>
<dbReference type="EMBL" id="LGGI01000075">
    <property type="protein sequence ID" value="KUK66828.1"/>
    <property type="molecule type" value="Genomic_DNA"/>
</dbReference>
<keyword evidence="2" id="KW-1133">Transmembrane helix</keyword>
<feature type="region of interest" description="Disordered" evidence="1">
    <location>
        <begin position="38"/>
        <end position="57"/>
    </location>
</feature>
<organism evidence="3 4">
    <name type="scientific">candidate division WS6 bacterium 36_33</name>
    <dbReference type="NCBI Taxonomy" id="1641388"/>
    <lineage>
        <taxon>Bacteria</taxon>
        <taxon>Candidatus Dojkabacteria</taxon>
    </lineage>
</organism>
<sequence length="190" mass="21750">MNNQLKLLLYIVFIAGAIFYLQDSFGFLDISLVDNKEVSEEQTKEETDEKTEESPVKEVEKEQYVEISLEDGEVIKVNVEVADTEALRTLGLSNRRYLGDYDGMLFVFGENVNYPFWMKDTFMNLDIIFIDEKGFIVDIKENNEPCADSYCPQILSDQEYRYVLEVNGGFAQSNGVKEGQSIAMNLVSKE</sequence>
<evidence type="ECO:0000313" key="3">
    <source>
        <dbReference type="EMBL" id="KUK66828.1"/>
    </source>
</evidence>
<dbReference type="AlphaFoldDB" id="A0A101GY54"/>
<proteinExistence type="predicted"/>
<keyword evidence="2" id="KW-0472">Membrane</keyword>
<evidence type="ECO:0000256" key="1">
    <source>
        <dbReference type="SAM" id="MobiDB-lite"/>
    </source>
</evidence>